<dbReference type="GO" id="GO:0005789">
    <property type="term" value="C:endoplasmic reticulum membrane"/>
    <property type="evidence" value="ECO:0007669"/>
    <property type="project" value="TreeGrafter"/>
</dbReference>
<proteinExistence type="predicted"/>
<reference evidence="3" key="1">
    <citation type="submission" date="2022-07" db="EMBL/GenBank/DDBJ databases">
        <title>Genome Sequence of Physisporinus lineatus.</title>
        <authorList>
            <person name="Buettner E."/>
        </authorList>
    </citation>
    <scope>NUCLEOTIDE SEQUENCE</scope>
    <source>
        <strain evidence="3">VT162</strain>
    </source>
</reference>
<name>A0AAD5V0V1_9APHY</name>
<dbReference type="EMBL" id="JANAWD010000263">
    <property type="protein sequence ID" value="KAJ3482654.1"/>
    <property type="molecule type" value="Genomic_DNA"/>
</dbReference>
<keyword evidence="2" id="KW-0812">Transmembrane</keyword>
<dbReference type="Pfam" id="PF08229">
    <property type="entry name" value="SHR3_chaperone"/>
    <property type="match status" value="1"/>
</dbReference>
<feature type="transmembrane region" description="Helical" evidence="2">
    <location>
        <begin position="6"/>
        <end position="24"/>
    </location>
</feature>
<feature type="transmembrane region" description="Helical" evidence="2">
    <location>
        <begin position="36"/>
        <end position="58"/>
    </location>
</feature>
<gene>
    <name evidence="3" type="ORF">NLI96_g6828</name>
</gene>
<dbReference type="GO" id="GO:0051082">
    <property type="term" value="F:unfolded protein binding"/>
    <property type="evidence" value="ECO:0007669"/>
    <property type="project" value="TreeGrafter"/>
</dbReference>
<feature type="region of interest" description="Disordered" evidence="1">
    <location>
        <begin position="126"/>
        <end position="163"/>
    </location>
</feature>
<comment type="caution">
    <text evidence="3">The sequence shown here is derived from an EMBL/GenBank/DDBJ whole genome shotgun (WGS) entry which is preliminary data.</text>
</comment>
<protein>
    <recommendedName>
        <fullName evidence="5">Shr3 amino acid permease chaperone</fullName>
    </recommendedName>
</protein>
<evidence type="ECO:0000313" key="3">
    <source>
        <dbReference type="EMBL" id="KAJ3482654.1"/>
    </source>
</evidence>
<dbReference type="PANTHER" id="PTHR28228:SF1">
    <property type="entry name" value="SECRETORY COMPONENT PROTEIN SHR3"/>
    <property type="match status" value="1"/>
</dbReference>
<dbReference type="InterPro" id="IPR013248">
    <property type="entry name" value="Psh3/Shr3"/>
</dbReference>
<feature type="compositionally biased region" description="Acidic residues" evidence="1">
    <location>
        <begin position="126"/>
        <end position="142"/>
    </location>
</feature>
<keyword evidence="2" id="KW-1133">Transmembrane helix</keyword>
<organism evidence="3 4">
    <name type="scientific">Meripilus lineatus</name>
    <dbReference type="NCBI Taxonomy" id="2056292"/>
    <lineage>
        <taxon>Eukaryota</taxon>
        <taxon>Fungi</taxon>
        <taxon>Dikarya</taxon>
        <taxon>Basidiomycota</taxon>
        <taxon>Agaricomycotina</taxon>
        <taxon>Agaricomycetes</taxon>
        <taxon>Polyporales</taxon>
        <taxon>Meripilaceae</taxon>
        <taxon>Meripilus</taxon>
    </lineage>
</organism>
<evidence type="ECO:0008006" key="5">
    <source>
        <dbReference type="Google" id="ProtNLM"/>
    </source>
</evidence>
<evidence type="ECO:0000256" key="1">
    <source>
        <dbReference type="SAM" id="MobiDB-lite"/>
    </source>
</evidence>
<evidence type="ECO:0000256" key="2">
    <source>
        <dbReference type="SAM" id="Phobius"/>
    </source>
</evidence>
<accession>A0AAD5V0V1</accession>
<keyword evidence="2" id="KW-0472">Membrane</keyword>
<dbReference type="Proteomes" id="UP001212997">
    <property type="component" value="Unassembled WGS sequence"/>
</dbReference>
<keyword evidence="4" id="KW-1185">Reference proteome</keyword>
<dbReference type="AlphaFoldDB" id="A0AAD5V0V1"/>
<dbReference type="GO" id="GO:0006888">
    <property type="term" value="P:endoplasmic reticulum to Golgi vesicle-mediated transport"/>
    <property type="evidence" value="ECO:0007669"/>
    <property type="project" value="TreeGrafter"/>
</dbReference>
<sequence>MPAPVAYFYMAIVTLGGATLFWSFSDGRAGNLMFDGGSAFLYGTTVVVYLYSVLPNFFANFTSLPLPFTSPTPELPANSHPPSFPPFPQSLRAPTLDLASSHLICSVALTGVLALQAGRWWAEQADIDEDDEDEMLGGEETEDAKLRTRESSPAFVDADKKQK</sequence>
<dbReference type="PANTHER" id="PTHR28228">
    <property type="entry name" value="SECRETORY COMPONENT PROTEIN SHR3"/>
    <property type="match status" value="1"/>
</dbReference>
<evidence type="ECO:0000313" key="4">
    <source>
        <dbReference type="Proteomes" id="UP001212997"/>
    </source>
</evidence>